<dbReference type="AlphaFoldDB" id="A0A2A6BV93"/>
<accession>A0A8R1Z1X1</accession>
<protein>
    <submittedName>
        <fullName evidence="3">Uncharacterized protein</fullName>
    </submittedName>
</protein>
<evidence type="ECO:0000313" key="4">
    <source>
        <dbReference type="Proteomes" id="UP000005239"/>
    </source>
</evidence>
<keyword evidence="2" id="KW-0732">Signal</keyword>
<feature type="region of interest" description="Disordered" evidence="1">
    <location>
        <begin position="336"/>
        <end position="391"/>
    </location>
</feature>
<reference evidence="3" key="2">
    <citation type="submission" date="2022-06" db="UniProtKB">
        <authorList>
            <consortium name="EnsemblMetazoa"/>
        </authorList>
    </citation>
    <scope>IDENTIFICATION</scope>
    <source>
        <strain evidence="3">PS312</strain>
    </source>
</reference>
<reference evidence="4" key="1">
    <citation type="journal article" date="2008" name="Nat. Genet.">
        <title>The Pristionchus pacificus genome provides a unique perspective on nematode lifestyle and parasitism.</title>
        <authorList>
            <person name="Dieterich C."/>
            <person name="Clifton S.W."/>
            <person name="Schuster L.N."/>
            <person name="Chinwalla A."/>
            <person name="Delehaunty K."/>
            <person name="Dinkelacker I."/>
            <person name="Fulton L."/>
            <person name="Fulton R."/>
            <person name="Godfrey J."/>
            <person name="Minx P."/>
            <person name="Mitreva M."/>
            <person name="Roeseler W."/>
            <person name="Tian H."/>
            <person name="Witte H."/>
            <person name="Yang S.P."/>
            <person name="Wilson R.K."/>
            <person name="Sommer R.J."/>
        </authorList>
    </citation>
    <scope>NUCLEOTIDE SEQUENCE [LARGE SCALE GENOMIC DNA]</scope>
    <source>
        <strain evidence="4">PS312</strain>
    </source>
</reference>
<feature type="signal peptide" evidence="2">
    <location>
        <begin position="1"/>
        <end position="17"/>
    </location>
</feature>
<evidence type="ECO:0000256" key="1">
    <source>
        <dbReference type="SAM" id="MobiDB-lite"/>
    </source>
</evidence>
<gene>
    <name evidence="3" type="primary">WBGene00281809</name>
</gene>
<accession>A0A2A6BV93</accession>
<keyword evidence="4" id="KW-1185">Reference proteome</keyword>
<proteinExistence type="predicted"/>
<evidence type="ECO:0000256" key="2">
    <source>
        <dbReference type="SAM" id="SignalP"/>
    </source>
</evidence>
<name>A0A2A6BV93_PRIPA</name>
<sequence length="799" mass="87080">MLRIPFLLSFCLLTVHACIPMNPGEELECPSPPKVSRLPANTEELEYYELDGPGDGKDGETLYDCAFEMFMEKPNGHSKEWELVCKPNSGFWLLRNFETGKETLPDPKTTFACQETICNPKKIEYDGNIPPSYIDGGPLEIEQGEDQSTLTCPEGSLLYMFATVGPVLVMEGAVPSCKRNSGDWGGADQVYKCLRKPCMPPMIATTNAQYCAEKSTCDFIKMVPMPTTLVSCMDGYSVSYLEMGSAMPPKLVNQPAAMREASNRSPQEELSKYWSAIKEEYQERILATLTRKTVPYQFLGTLPKRAAEYGADLRFVRIPRRQEMCVPVVHQGYSQKHHRNWSHASSKEDPAPLQKSTPSATSTEASSAVEFNPTATPRPPEAFPEPLKGSGKASGGLGVALRCDTEFGEWAPLGGGATVKMPQETCATPRMCQSCEAPMILDPANDLCKNPTNFFCSSMANYVMDPCQTIKCAADAKLSVVKTDKTITPLAGNAICEGAMWKVNGVVQNLLPSTNVVCSKPLNCDKCEAVVKPTYMEQSMSMYADNVKKVQAGSKCTFTCSKTDTELISATKPYDSITCDSTTEKAEFSGGTALAPWSCVKCDCKVGNGKCTGHVVECTTPRNTKPCVYSCPAGSEAWYKTTSNGLLASLPAGEYRCQGNKMNGIANYMDGLMCGRPWPAGSPAVPADEKWEICPMMKENTPVVIDGVTVPTRFDGVTKCLTYLVAGDHYNLECKNGVCTITCKDANLKMFLYSKNTPGLRIPTKAAWCSGNVDLYTYEGEPAVKASPSATQMQGCFMA</sequence>
<dbReference type="EnsemblMetazoa" id="PPA43440.1">
    <property type="protein sequence ID" value="PPA43440.1"/>
    <property type="gene ID" value="WBGene00281809"/>
</dbReference>
<evidence type="ECO:0000313" key="3">
    <source>
        <dbReference type="EnsemblMetazoa" id="PPA43440.1"/>
    </source>
</evidence>
<dbReference type="Proteomes" id="UP000005239">
    <property type="component" value="Unassembled WGS sequence"/>
</dbReference>
<feature type="compositionally biased region" description="Low complexity" evidence="1">
    <location>
        <begin position="356"/>
        <end position="368"/>
    </location>
</feature>
<feature type="chain" id="PRO_5043613093" evidence="2">
    <location>
        <begin position="18"/>
        <end position="799"/>
    </location>
</feature>
<organism evidence="3 4">
    <name type="scientific">Pristionchus pacificus</name>
    <name type="common">Parasitic nematode worm</name>
    <dbReference type="NCBI Taxonomy" id="54126"/>
    <lineage>
        <taxon>Eukaryota</taxon>
        <taxon>Metazoa</taxon>
        <taxon>Ecdysozoa</taxon>
        <taxon>Nematoda</taxon>
        <taxon>Chromadorea</taxon>
        <taxon>Rhabditida</taxon>
        <taxon>Rhabditina</taxon>
        <taxon>Diplogasteromorpha</taxon>
        <taxon>Diplogasteroidea</taxon>
        <taxon>Neodiplogasteridae</taxon>
        <taxon>Pristionchus</taxon>
    </lineage>
</organism>